<proteinExistence type="predicted"/>
<evidence type="ECO:0000313" key="1">
    <source>
        <dbReference type="EMBL" id="AJG18660.1"/>
    </source>
</evidence>
<dbReference type="EMBL" id="CP010536">
    <property type="protein sequence ID" value="AJG18660.1"/>
    <property type="molecule type" value="Genomic_DNA"/>
</dbReference>
<dbReference type="KEGG" id="cbw:RR42_m1254"/>
<dbReference type="Proteomes" id="UP000031843">
    <property type="component" value="Chromosome main"/>
</dbReference>
<dbReference type="AlphaFoldDB" id="A0A0C4Y6N2"/>
<protein>
    <submittedName>
        <fullName evidence="1">Uncharacterized protein</fullName>
    </submittedName>
</protein>
<accession>A0A0C4Y6N2</accession>
<gene>
    <name evidence="1" type="ORF">RR42_m1254</name>
</gene>
<sequence>MLVTASLLQTQPAKAMPFTAKPMIQLRISAYRNLQNQTENGRELGQTRSIESLAISTADRLRFARKTICRIRPCTNPTSLPCPLPCPPNAACIRW</sequence>
<evidence type="ECO:0000313" key="2">
    <source>
        <dbReference type="Proteomes" id="UP000031843"/>
    </source>
</evidence>
<name>A0A0C4Y6N2_9BURK</name>
<keyword evidence="2" id="KW-1185">Reference proteome</keyword>
<dbReference type="STRING" id="68895.RR42_m1254"/>
<organism evidence="1 2">
    <name type="scientific">Cupriavidus basilensis</name>
    <dbReference type="NCBI Taxonomy" id="68895"/>
    <lineage>
        <taxon>Bacteria</taxon>
        <taxon>Pseudomonadati</taxon>
        <taxon>Pseudomonadota</taxon>
        <taxon>Betaproteobacteria</taxon>
        <taxon>Burkholderiales</taxon>
        <taxon>Burkholderiaceae</taxon>
        <taxon>Cupriavidus</taxon>
    </lineage>
</organism>
<reference evidence="1 2" key="1">
    <citation type="journal article" date="2015" name="Genome Announc.">
        <title>Complete Genome Sequence of Cupriavidus basilensis 4G11, Isolated from the Oak Ridge Field Research Center Site.</title>
        <authorList>
            <person name="Ray J."/>
            <person name="Waters R.J."/>
            <person name="Skerker J.M."/>
            <person name="Kuehl J.V."/>
            <person name="Price M.N."/>
            <person name="Huang J."/>
            <person name="Chakraborty R."/>
            <person name="Arkin A.P."/>
            <person name="Deutschbauer A."/>
        </authorList>
    </citation>
    <scope>NUCLEOTIDE SEQUENCE [LARGE SCALE GENOMIC DNA]</scope>
    <source>
        <strain evidence="1">4G11</strain>
    </source>
</reference>